<dbReference type="InterPro" id="IPR001279">
    <property type="entry name" value="Metallo-B-lactamas"/>
</dbReference>
<feature type="domain" description="Beta-Casp" evidence="3">
    <location>
        <begin position="250"/>
        <end position="388"/>
    </location>
</feature>
<accession>A0A935PUE7</accession>
<organism evidence="4 5">
    <name type="scientific">Candidatus Accumulibacter proximus</name>
    <dbReference type="NCBI Taxonomy" id="2954385"/>
    <lineage>
        <taxon>Bacteria</taxon>
        <taxon>Pseudomonadati</taxon>
        <taxon>Pseudomonadota</taxon>
        <taxon>Betaproteobacteria</taxon>
        <taxon>Candidatus Accumulibacter</taxon>
    </lineage>
</organism>
<dbReference type="Pfam" id="PF10996">
    <property type="entry name" value="Beta-Casp"/>
    <property type="match status" value="1"/>
</dbReference>
<dbReference type="Gene3D" id="3.40.50.10890">
    <property type="match status" value="1"/>
</dbReference>
<dbReference type="EMBL" id="JADJMH010000001">
    <property type="protein sequence ID" value="MBK7673514.1"/>
    <property type="molecule type" value="Genomic_DNA"/>
</dbReference>
<gene>
    <name evidence="4" type="ORF">IPJ27_01390</name>
</gene>
<dbReference type="SMART" id="SM01027">
    <property type="entry name" value="Beta-Casp"/>
    <property type="match status" value="1"/>
</dbReference>
<dbReference type="SMART" id="SM00849">
    <property type="entry name" value="Lactamase_B"/>
    <property type="match status" value="1"/>
</dbReference>
<dbReference type="SUPFAM" id="SSF56281">
    <property type="entry name" value="Metallo-hydrolase/oxidoreductase"/>
    <property type="match status" value="1"/>
</dbReference>
<proteinExistence type="predicted"/>
<evidence type="ECO:0000259" key="3">
    <source>
        <dbReference type="SMART" id="SM01027"/>
    </source>
</evidence>
<protein>
    <submittedName>
        <fullName evidence="4">MBL fold metallo-hydrolase</fullName>
    </submittedName>
</protein>
<dbReference type="InterPro" id="IPR022712">
    <property type="entry name" value="Beta_Casp"/>
</dbReference>
<keyword evidence="1" id="KW-0378">Hydrolase</keyword>
<dbReference type="GO" id="GO:0004521">
    <property type="term" value="F:RNA endonuclease activity"/>
    <property type="evidence" value="ECO:0007669"/>
    <property type="project" value="TreeGrafter"/>
</dbReference>
<dbReference type="GO" id="GO:0016787">
    <property type="term" value="F:hydrolase activity"/>
    <property type="evidence" value="ECO:0007669"/>
    <property type="project" value="UniProtKB-KW"/>
</dbReference>
<name>A0A935PUE7_9PROT</name>
<comment type="caution">
    <text evidence="4">The sequence shown here is derived from an EMBL/GenBank/DDBJ whole genome shotgun (WGS) entry which is preliminary data.</text>
</comment>
<evidence type="ECO:0000259" key="2">
    <source>
        <dbReference type="SMART" id="SM00849"/>
    </source>
</evidence>
<dbReference type="AlphaFoldDB" id="A0A935PUE7"/>
<dbReference type="Pfam" id="PF00753">
    <property type="entry name" value="Lactamase_B"/>
    <property type="match status" value="1"/>
</dbReference>
<reference evidence="4 5" key="1">
    <citation type="submission" date="2020-10" db="EMBL/GenBank/DDBJ databases">
        <title>Connecting structure to function with the recovery of over 1000 high-quality activated sludge metagenome-assembled genomes encoding full-length rRNA genes using long-read sequencing.</title>
        <authorList>
            <person name="Singleton C.M."/>
            <person name="Petriglieri F."/>
            <person name="Kristensen J.M."/>
            <person name="Kirkegaard R.H."/>
            <person name="Michaelsen T.Y."/>
            <person name="Andersen M.H."/>
            <person name="Karst S.M."/>
            <person name="Dueholm M.S."/>
            <person name="Nielsen P.H."/>
            <person name="Albertsen M."/>
        </authorList>
    </citation>
    <scope>NUCLEOTIDE SEQUENCE [LARGE SCALE GENOMIC DNA]</scope>
    <source>
        <strain evidence="4">EsbW_18-Q3-R4-48_BATAC.285</strain>
    </source>
</reference>
<dbReference type="PANTHER" id="PTHR11203:SF37">
    <property type="entry name" value="INTEGRATOR COMPLEX SUBUNIT 11"/>
    <property type="match status" value="1"/>
</dbReference>
<dbReference type="PANTHER" id="PTHR11203">
    <property type="entry name" value="CLEAVAGE AND POLYADENYLATION SPECIFICITY FACTOR FAMILY MEMBER"/>
    <property type="match status" value="1"/>
</dbReference>
<dbReference type="Gene3D" id="3.60.15.10">
    <property type="entry name" value="Ribonuclease Z/Hydroxyacylglutathione hydrolase-like"/>
    <property type="match status" value="1"/>
</dbReference>
<feature type="domain" description="Metallo-beta-lactamase" evidence="2">
    <location>
        <begin position="19"/>
        <end position="237"/>
    </location>
</feature>
<dbReference type="Pfam" id="PF07521">
    <property type="entry name" value="RMMBL"/>
    <property type="match status" value="1"/>
</dbReference>
<dbReference type="InterPro" id="IPR011108">
    <property type="entry name" value="RMMBL"/>
</dbReference>
<evidence type="ECO:0000313" key="5">
    <source>
        <dbReference type="Proteomes" id="UP000697998"/>
    </source>
</evidence>
<dbReference type="Proteomes" id="UP000697998">
    <property type="component" value="Unassembled WGS sequence"/>
</dbReference>
<sequence length="469" mass="51159">MTSTLAARISHHGAVDGVTGSCHQLSLPDGQSVLVDCGLFQGAETSREGAGAERLDITFPIDRVRALVVTHVHIDHVGRIPRLLAAGYRGPIVCSQASAALLPLVLEDALKVGFTRDQALIGGFLKQIRQQTIAVPYKQWRTIISGEVALRVRLSPAGHILGSAYVEFDLRRGQETQRVVFSGDLGAPYTPLLPAPRSPYGADVVVLESTYGDRTHESRKDRRQRLQALCERCFGNKGSLLIPAFSIGRTQELLYELEEIIHRNRQRPAAPGVTWDDLDIIVDSPLAADFTAGYGQLREHWDSEARRKLAAGRHPLAFEQLTTIDDHATHLGAVEYLARTARPAIVIAASGMCSGGRIVNYLKAMLGDPRHDVLLIGYQAAGTPGRQIQQYGPKGGHVDLDGQRYPIRAGIHTLGGYSAHADQKDLLNFIGRMRHKPRQVRLVHGDAGAKQALAAAIRQCHPNIEVIVP</sequence>
<dbReference type="InterPro" id="IPR036866">
    <property type="entry name" value="RibonucZ/Hydroxyglut_hydro"/>
</dbReference>
<dbReference type="InterPro" id="IPR050698">
    <property type="entry name" value="MBL"/>
</dbReference>
<evidence type="ECO:0000313" key="4">
    <source>
        <dbReference type="EMBL" id="MBK7673514.1"/>
    </source>
</evidence>
<dbReference type="CDD" id="cd16295">
    <property type="entry name" value="TTHA0252-CPSF-like_MBL-fold"/>
    <property type="match status" value="1"/>
</dbReference>
<evidence type="ECO:0000256" key="1">
    <source>
        <dbReference type="ARBA" id="ARBA00022801"/>
    </source>
</evidence>